<dbReference type="STRING" id="658219.SAMN05216212_0102"/>
<proteinExistence type="predicted"/>
<sequence>MPAGIPFRLQGFIEMMDGSGRCLRKDKRGAIDSELPPIERLQIHPRHWLYLNWHLESRFKSLVGSPTLYAARVSNSASAGPMAFAIASASFPR</sequence>
<keyword evidence="2" id="KW-1185">Reference proteome</keyword>
<dbReference type="AlphaFoldDB" id="A0A1G8UF87"/>
<dbReference type="OrthoDB" id="9814067at2"/>
<reference evidence="2" key="1">
    <citation type="submission" date="2016-10" db="EMBL/GenBank/DDBJ databases">
        <authorList>
            <person name="Varghese N."/>
            <person name="Submissions S."/>
        </authorList>
    </citation>
    <scope>NUCLEOTIDE SEQUENCE [LARGE SCALE GENOMIC DNA]</scope>
    <source>
        <strain evidence="2">CGMCC 1.10658</strain>
    </source>
</reference>
<evidence type="ECO:0000313" key="1">
    <source>
        <dbReference type="EMBL" id="SDJ52438.1"/>
    </source>
</evidence>
<dbReference type="EMBL" id="FNFH01000001">
    <property type="protein sequence ID" value="SDJ52438.1"/>
    <property type="molecule type" value="Genomic_DNA"/>
</dbReference>
<protein>
    <submittedName>
        <fullName evidence="1">Uncharacterized protein</fullName>
    </submittedName>
</protein>
<evidence type="ECO:0000313" key="2">
    <source>
        <dbReference type="Proteomes" id="UP000199305"/>
    </source>
</evidence>
<organism evidence="1 2">
    <name type="scientific">Microbulbifer yueqingensis</name>
    <dbReference type="NCBI Taxonomy" id="658219"/>
    <lineage>
        <taxon>Bacteria</taxon>
        <taxon>Pseudomonadati</taxon>
        <taxon>Pseudomonadota</taxon>
        <taxon>Gammaproteobacteria</taxon>
        <taxon>Cellvibrionales</taxon>
        <taxon>Microbulbiferaceae</taxon>
        <taxon>Microbulbifer</taxon>
    </lineage>
</organism>
<gene>
    <name evidence="1" type="ORF">SAMN05216212_0102</name>
</gene>
<dbReference type="RefSeq" id="WP_091506330.1">
    <property type="nucleotide sequence ID" value="NZ_FNFH01000001.1"/>
</dbReference>
<accession>A0A1G8UF87</accession>
<name>A0A1G8UF87_9GAMM</name>
<dbReference type="Proteomes" id="UP000199305">
    <property type="component" value="Unassembled WGS sequence"/>
</dbReference>